<sequence>MKKTIIAILLVNEMMVNVFEFWTNLIEIHIPSTIQSSKILKFFIIACGYYDENFSLKLINNRASLFLSVKSILGTIEQQLKQTRHTTMAVLREIFETRNKNFQNNRSDLSVLISHRKTMNFSRSKSIEQSLDSFDTNDILASKMLRKTISSRDKSSPSFSSSLQSSSSSSSVPSIKSLRSTSLSSSSSSLSKIKLILFISMLLSMQNGGWFIKANPLNDRMPSMMKSSISLSPSSSSTSQTSSSSSSLSSLSSNDLAERKALQLKQQEANLLSLKMLNQLRKNQEVSRRSNRFSQSRLTDSIFDPNYEELSLDPLNSPRSQLRASKSLGHSDRMISTSFNDNHNHRHQQHHPFPHQYFRFDSRSQNPSEHHQSLILPDDVSDGRKAHGFGKDGDLSENSIAEDSIRRHSSNGSIISEPVATQQHLFSNNNNAEDDQISLEDQKQSVKKIIKSGWIQHTSTKNLLYYLQKIDEVLFKDAGYDYDTFDLMANNENFFGSNELDLLQNTNSNDNDGYDNGPRSMDKSKRGNIAQINKNLEIMLNRIMKTPSSVKKRGEGPQLSIDYPLTVLRQRLIAELARRKAKETEEQIAINTEILKKLGRRRRRRSVDSSKIAFHSSDSMIDCESYDCKLDDLNWKSNNLREKILNDFSGQNLRYKQNLRQNDDYKGVVDLNSGFDSIYEIIPIRADRIRYNDKDLLLDRFGDDDDYSMNRVSSIRTKSRPTNIDENYYYYLQNDRTNDIVRKKNRINSRKPSRIFRNRKQSESFHNNNNNDNNNRFRRTNPFEHLKMSITNEI</sequence>
<accession>A0A834VFU3</accession>
<evidence type="ECO:0000256" key="3">
    <source>
        <dbReference type="ARBA" id="ARBA00022702"/>
    </source>
</evidence>
<dbReference type="Pfam" id="PF00473">
    <property type="entry name" value="CRF"/>
    <property type="match status" value="1"/>
</dbReference>
<feature type="compositionally biased region" description="Low complexity" evidence="4">
    <location>
        <begin position="227"/>
        <end position="252"/>
    </location>
</feature>
<feature type="compositionally biased region" description="Low complexity" evidence="4">
    <location>
        <begin position="156"/>
        <end position="175"/>
    </location>
</feature>
<feature type="region of interest" description="Disordered" evidence="4">
    <location>
        <begin position="151"/>
        <end position="175"/>
    </location>
</feature>
<feature type="compositionally biased region" description="Basic and acidic residues" evidence="4">
    <location>
        <begin position="358"/>
        <end position="372"/>
    </location>
</feature>
<gene>
    <name evidence="6" type="ORF">SSS_1555</name>
</gene>
<protein>
    <recommendedName>
        <fullName evidence="5">Corticotropin-releasing factor domain-containing protein</fullName>
    </recommendedName>
</protein>
<dbReference type="EnsemblMetazoa" id="SSS_1555s_mrna">
    <property type="protein sequence ID" value="KAF7493574.1"/>
    <property type="gene ID" value="SSS_1555"/>
</dbReference>
<reference evidence="7" key="3">
    <citation type="submission" date="2022-06" db="UniProtKB">
        <authorList>
            <consortium name="EnsemblMetazoa"/>
        </authorList>
    </citation>
    <scope>IDENTIFICATION</scope>
</reference>
<dbReference type="AlphaFoldDB" id="A0A834VFU3"/>
<dbReference type="SMART" id="SM00039">
    <property type="entry name" value="CRF"/>
    <property type="match status" value="1"/>
</dbReference>
<name>A0A834VFU3_SARSC</name>
<dbReference type="InterPro" id="IPR000187">
    <property type="entry name" value="CRF"/>
</dbReference>
<dbReference type="Proteomes" id="UP000070412">
    <property type="component" value="Unassembled WGS sequence"/>
</dbReference>
<evidence type="ECO:0000313" key="8">
    <source>
        <dbReference type="Proteomes" id="UP000070412"/>
    </source>
</evidence>
<feature type="compositionally biased region" description="Basic residues" evidence="4">
    <location>
        <begin position="344"/>
        <end position="353"/>
    </location>
</feature>
<reference evidence="8" key="1">
    <citation type="journal article" date="2020" name="PLoS Negl. Trop. Dis.">
        <title>High-quality nuclear genome for Sarcoptes scabiei-A critical resource for a neglected parasite.</title>
        <authorList>
            <person name="Korhonen P.K."/>
            <person name="Gasser R.B."/>
            <person name="Ma G."/>
            <person name="Wang T."/>
            <person name="Stroehlein A.J."/>
            <person name="Young N.D."/>
            <person name="Ang C.S."/>
            <person name="Fernando D.D."/>
            <person name="Lu H.C."/>
            <person name="Taylor S."/>
            <person name="Reynolds S.L."/>
            <person name="Mofiz E."/>
            <person name="Najaraj S.H."/>
            <person name="Gowda H."/>
            <person name="Madugundu A."/>
            <person name="Renuse S."/>
            <person name="Holt D."/>
            <person name="Pandey A."/>
            <person name="Papenfuss A.T."/>
            <person name="Fischer K."/>
        </authorList>
    </citation>
    <scope>NUCLEOTIDE SEQUENCE [LARGE SCALE GENOMIC DNA]</scope>
</reference>
<evidence type="ECO:0000256" key="4">
    <source>
        <dbReference type="SAM" id="MobiDB-lite"/>
    </source>
</evidence>
<proteinExistence type="predicted"/>
<evidence type="ECO:0000256" key="1">
    <source>
        <dbReference type="ARBA" id="ARBA00004613"/>
    </source>
</evidence>
<evidence type="ECO:0000313" key="6">
    <source>
        <dbReference type="EMBL" id="KAF7493574.1"/>
    </source>
</evidence>
<feature type="region of interest" description="Disordered" evidence="4">
    <location>
        <begin position="224"/>
        <end position="252"/>
    </location>
</feature>
<feature type="domain" description="Corticotropin-releasing factor" evidence="5">
    <location>
        <begin position="555"/>
        <end position="598"/>
    </location>
</feature>
<evidence type="ECO:0000256" key="2">
    <source>
        <dbReference type="ARBA" id="ARBA00022525"/>
    </source>
</evidence>
<dbReference type="GO" id="GO:0005576">
    <property type="term" value="C:extracellular region"/>
    <property type="evidence" value="ECO:0007669"/>
    <property type="project" value="UniProtKB-SubCell"/>
</dbReference>
<dbReference type="PROSITE" id="PS00511">
    <property type="entry name" value="CRF"/>
    <property type="match status" value="1"/>
</dbReference>
<keyword evidence="8" id="KW-1185">Reference proteome</keyword>
<organism evidence="6">
    <name type="scientific">Sarcoptes scabiei</name>
    <name type="common">Itch mite</name>
    <name type="synonym">Acarus scabiei</name>
    <dbReference type="NCBI Taxonomy" id="52283"/>
    <lineage>
        <taxon>Eukaryota</taxon>
        <taxon>Metazoa</taxon>
        <taxon>Ecdysozoa</taxon>
        <taxon>Arthropoda</taxon>
        <taxon>Chelicerata</taxon>
        <taxon>Arachnida</taxon>
        <taxon>Acari</taxon>
        <taxon>Acariformes</taxon>
        <taxon>Sarcoptiformes</taxon>
        <taxon>Astigmata</taxon>
        <taxon>Psoroptidia</taxon>
        <taxon>Sarcoptoidea</taxon>
        <taxon>Sarcoptidae</taxon>
        <taxon>Sarcoptinae</taxon>
        <taxon>Sarcoptes</taxon>
    </lineage>
</organism>
<dbReference type="OrthoDB" id="6418774at2759"/>
<reference evidence="6" key="2">
    <citation type="submission" date="2020-01" db="EMBL/GenBank/DDBJ databases">
        <authorList>
            <person name="Korhonen P.K.K."/>
            <person name="Guangxu M.G."/>
            <person name="Wang T.W."/>
            <person name="Stroehlein A.J.S."/>
            <person name="Young N.D."/>
            <person name="Ang C.-S.A."/>
            <person name="Fernando D.W.F."/>
            <person name="Lu H.L."/>
            <person name="Taylor S.T."/>
            <person name="Ehtesham M.E.M."/>
            <person name="Najaraj S.H.N."/>
            <person name="Harsha G.H.G."/>
            <person name="Madugundu A.M."/>
            <person name="Renuse S.R."/>
            <person name="Holt D.H."/>
            <person name="Pandey A.P."/>
            <person name="Papenfuss A.P."/>
            <person name="Gasser R.B.G."/>
            <person name="Fischer K.F."/>
        </authorList>
    </citation>
    <scope>NUCLEOTIDE SEQUENCE</scope>
    <source>
        <strain evidence="6">SSS_KF_BRIS2020</strain>
    </source>
</reference>
<feature type="region of interest" description="Disordered" evidence="4">
    <location>
        <begin position="751"/>
        <end position="779"/>
    </location>
</feature>
<dbReference type="EMBL" id="WVUK01000055">
    <property type="protein sequence ID" value="KAF7493574.1"/>
    <property type="molecule type" value="Genomic_DNA"/>
</dbReference>
<feature type="compositionally biased region" description="Basic and acidic residues" evidence="4">
    <location>
        <begin position="381"/>
        <end position="394"/>
    </location>
</feature>
<keyword evidence="2" id="KW-0964">Secreted</keyword>
<comment type="subcellular location">
    <subcellularLocation>
        <location evidence="1">Secreted</location>
    </subcellularLocation>
</comment>
<evidence type="ECO:0000313" key="7">
    <source>
        <dbReference type="EnsemblMetazoa" id="KAF7493574.1"/>
    </source>
</evidence>
<evidence type="ECO:0000259" key="5">
    <source>
        <dbReference type="SMART" id="SM00039"/>
    </source>
</evidence>
<dbReference type="InterPro" id="IPR018446">
    <property type="entry name" value="Corticotropin-releasing_fac_CS"/>
</dbReference>
<dbReference type="GO" id="GO:0005179">
    <property type="term" value="F:hormone activity"/>
    <property type="evidence" value="ECO:0007669"/>
    <property type="project" value="UniProtKB-KW"/>
</dbReference>
<feature type="region of interest" description="Disordered" evidence="4">
    <location>
        <begin position="313"/>
        <end position="399"/>
    </location>
</feature>
<feature type="region of interest" description="Disordered" evidence="4">
    <location>
        <begin position="505"/>
        <end position="525"/>
    </location>
</feature>
<keyword evidence="3" id="KW-0372">Hormone</keyword>